<feature type="coiled-coil region" evidence="1">
    <location>
        <begin position="36"/>
        <end position="70"/>
    </location>
</feature>
<evidence type="ECO:0000313" key="4">
    <source>
        <dbReference type="Proteomes" id="UP000194219"/>
    </source>
</evidence>
<evidence type="ECO:0000313" key="3">
    <source>
        <dbReference type="EMBL" id="OTA92893.1"/>
    </source>
</evidence>
<dbReference type="EMBL" id="MIMV01000018">
    <property type="protein sequence ID" value="OTA92893.1"/>
    <property type="molecule type" value="Genomic_DNA"/>
</dbReference>
<dbReference type="RefSeq" id="WP_086129131.1">
    <property type="nucleotide sequence ID" value="NZ_JBNPMR010000095.1"/>
</dbReference>
<keyword evidence="1" id="KW-0175">Coiled coil</keyword>
<protein>
    <submittedName>
        <fullName evidence="2">Uncharacterized protein</fullName>
    </submittedName>
</protein>
<evidence type="ECO:0000256" key="1">
    <source>
        <dbReference type="SAM" id="Coils"/>
    </source>
</evidence>
<comment type="caution">
    <text evidence="2">The sequence shown here is derived from an EMBL/GenBank/DDBJ whole genome shotgun (WGS) entry which is preliminary data.</text>
</comment>
<sequence>MIFNENLDNTNLESLLAGIKSYSVMTDQIADNLHDLEKVAQHNSEIANQVNQAESKVRQASIILAELLEQHSEDL</sequence>
<name>A0A1Y2UE54_LIMRT</name>
<dbReference type="Proteomes" id="UP000194219">
    <property type="component" value="Unassembled WGS sequence"/>
</dbReference>
<accession>A0A1Y2UE54</accession>
<reference evidence="2 5" key="1">
    <citation type="submission" date="2016-09" db="EMBL/GenBank/DDBJ databases">
        <title>Lactobacillus reuteri KLR3005, genome sequencing and assembly.</title>
        <authorList>
            <person name="Lee J.-Y."/>
            <person name="Kim E.B."/>
            <person name="Choi Y.-J."/>
        </authorList>
    </citation>
    <scope>NUCLEOTIDE SEQUENCE [LARGE SCALE GENOMIC DNA]</scope>
    <source>
        <strain evidence="2 5">KLR3005</strain>
    </source>
</reference>
<proteinExistence type="predicted"/>
<dbReference type="AlphaFoldDB" id="A0A1Y2UE54"/>
<gene>
    <name evidence="2" type="ORF">BHL82_10260</name>
    <name evidence="3" type="ORF">BHL83_10435</name>
</gene>
<evidence type="ECO:0000313" key="2">
    <source>
        <dbReference type="EMBL" id="OTA80938.1"/>
    </source>
</evidence>
<dbReference type="Proteomes" id="UP000194286">
    <property type="component" value="Unassembled WGS sequence"/>
</dbReference>
<dbReference type="EMBL" id="MIMU01000152">
    <property type="protein sequence ID" value="OTA80938.1"/>
    <property type="molecule type" value="Genomic_DNA"/>
</dbReference>
<evidence type="ECO:0000313" key="5">
    <source>
        <dbReference type="Proteomes" id="UP000194286"/>
    </source>
</evidence>
<reference evidence="3 4" key="2">
    <citation type="submission" date="2016-09" db="EMBL/GenBank/DDBJ databases">
        <title>Lactobacillus reuteri KLR3006, genome sequencing and assembly.</title>
        <authorList>
            <person name="Lee J.-Y."/>
            <person name="Kim E.B."/>
            <person name="Choi Y.-J."/>
        </authorList>
    </citation>
    <scope>NUCLEOTIDE SEQUENCE [LARGE SCALE GENOMIC DNA]</scope>
    <source>
        <strain evidence="3 4">KLR3006</strain>
    </source>
</reference>
<organism evidence="2 5">
    <name type="scientific">Limosilactobacillus reuteri</name>
    <name type="common">Lactobacillus reuteri</name>
    <dbReference type="NCBI Taxonomy" id="1598"/>
    <lineage>
        <taxon>Bacteria</taxon>
        <taxon>Bacillati</taxon>
        <taxon>Bacillota</taxon>
        <taxon>Bacilli</taxon>
        <taxon>Lactobacillales</taxon>
        <taxon>Lactobacillaceae</taxon>
        <taxon>Limosilactobacillus</taxon>
    </lineage>
</organism>